<dbReference type="HOGENOM" id="CLU_2393935_0_0_9"/>
<evidence type="ECO:0000313" key="2">
    <source>
        <dbReference type="Proteomes" id="UP000003100"/>
    </source>
</evidence>
<protein>
    <submittedName>
        <fullName evidence="1">Uncharacterized protein</fullName>
    </submittedName>
</protein>
<dbReference type="PATRIC" id="fig|476272.21.peg.2192"/>
<dbReference type="Proteomes" id="UP000003100">
    <property type="component" value="Unassembled WGS sequence"/>
</dbReference>
<keyword evidence="2" id="KW-1185">Reference proteome</keyword>
<reference evidence="1 2" key="2">
    <citation type="submission" date="2009-02" db="EMBL/GenBank/DDBJ databases">
        <title>Draft genome sequence of Blautia hydrogenotrophica DSM 10507 (Ruminococcus hydrogenotrophicus DSM 10507).</title>
        <authorList>
            <person name="Sudarsanam P."/>
            <person name="Ley R."/>
            <person name="Guruge J."/>
            <person name="Turnbaugh P.J."/>
            <person name="Mahowald M."/>
            <person name="Liep D."/>
            <person name="Gordon J."/>
        </authorList>
    </citation>
    <scope>NUCLEOTIDE SEQUENCE [LARGE SCALE GENOMIC DNA]</scope>
    <source>
        <strain evidence="2">DSM 10507 / JCM 14656 / S5a33</strain>
    </source>
</reference>
<proteinExistence type="predicted"/>
<name>C0CLU2_BLAHS</name>
<dbReference type="EMBL" id="ACBZ01000094">
    <property type="protein sequence ID" value="EEG49267.1"/>
    <property type="molecule type" value="Genomic_DNA"/>
</dbReference>
<evidence type="ECO:0000313" key="1">
    <source>
        <dbReference type="EMBL" id="EEG49267.1"/>
    </source>
</evidence>
<sequence>MSIFVGECLGNGNSSVIQISVCESIQACFMLFAHGMAELLPKMTGKVKKAPFYIVKIVYNTCKLPDFLVKYEHIIQTGRYYIWTFLELTESEM</sequence>
<reference evidence="1 2" key="1">
    <citation type="submission" date="2009-01" db="EMBL/GenBank/DDBJ databases">
        <authorList>
            <person name="Fulton L."/>
            <person name="Clifton S."/>
            <person name="Fulton B."/>
            <person name="Xu J."/>
            <person name="Minx P."/>
            <person name="Pepin K.H."/>
            <person name="Johnson M."/>
            <person name="Bhonagiri V."/>
            <person name="Nash W.E."/>
            <person name="Mardis E.R."/>
            <person name="Wilson R.K."/>
        </authorList>
    </citation>
    <scope>NUCLEOTIDE SEQUENCE [LARGE SCALE GENOMIC DNA]</scope>
    <source>
        <strain evidence="2">DSM 10507 / JCM 14656 / S5a33</strain>
    </source>
</reference>
<dbReference type="AlphaFoldDB" id="C0CLU2"/>
<accession>C0CLU2</accession>
<gene>
    <name evidence="1" type="ORF">RUMHYD_01815</name>
</gene>
<organism evidence="1 2">
    <name type="scientific">Blautia hydrogenotrophica (strain DSM 10507 / JCM 14656 / S5a33)</name>
    <name type="common">Ruminococcus hydrogenotrophicus</name>
    <dbReference type="NCBI Taxonomy" id="476272"/>
    <lineage>
        <taxon>Bacteria</taxon>
        <taxon>Bacillati</taxon>
        <taxon>Bacillota</taxon>
        <taxon>Clostridia</taxon>
        <taxon>Lachnospirales</taxon>
        <taxon>Lachnospiraceae</taxon>
        <taxon>Blautia</taxon>
    </lineage>
</organism>
<comment type="caution">
    <text evidence="1">The sequence shown here is derived from an EMBL/GenBank/DDBJ whole genome shotgun (WGS) entry which is preliminary data.</text>
</comment>